<dbReference type="EMBL" id="VITW01000009">
    <property type="protein sequence ID" value="TWB69445.1"/>
    <property type="molecule type" value="Genomic_DNA"/>
</dbReference>
<dbReference type="AlphaFoldDB" id="A0A560JEI5"/>
<protein>
    <submittedName>
        <fullName evidence="2">Uncharacterized protein</fullName>
    </submittedName>
</protein>
<gene>
    <name evidence="2" type="ORF">FBZ95_10941</name>
</gene>
<reference evidence="2 3" key="1">
    <citation type="submission" date="2019-06" db="EMBL/GenBank/DDBJ databases">
        <title>Genomic Encyclopedia of Type Strains, Phase IV (KMG-V): Genome sequencing to study the core and pangenomes of soil and plant-associated prokaryotes.</title>
        <authorList>
            <person name="Whitman W."/>
        </authorList>
    </citation>
    <scope>NUCLEOTIDE SEQUENCE [LARGE SCALE GENOMIC DNA]</scope>
    <source>
        <strain evidence="2 3">BR 10556</strain>
    </source>
</reference>
<keyword evidence="3" id="KW-1185">Reference proteome</keyword>
<comment type="caution">
    <text evidence="2">The sequence shown here is derived from an EMBL/GenBank/DDBJ whole genome shotgun (WGS) entry which is preliminary data.</text>
</comment>
<evidence type="ECO:0000256" key="1">
    <source>
        <dbReference type="SAM" id="MobiDB-lite"/>
    </source>
</evidence>
<feature type="region of interest" description="Disordered" evidence="1">
    <location>
        <begin position="209"/>
        <end position="251"/>
    </location>
</feature>
<organism evidence="2 3">
    <name type="scientific">Bradyrhizobium sacchari</name>
    <dbReference type="NCBI Taxonomy" id="1399419"/>
    <lineage>
        <taxon>Bacteria</taxon>
        <taxon>Pseudomonadati</taxon>
        <taxon>Pseudomonadota</taxon>
        <taxon>Alphaproteobacteria</taxon>
        <taxon>Hyphomicrobiales</taxon>
        <taxon>Nitrobacteraceae</taxon>
        <taxon>Bradyrhizobium</taxon>
    </lineage>
</organism>
<accession>A0A560JEI5</accession>
<name>A0A560JEI5_9BRAD</name>
<evidence type="ECO:0000313" key="3">
    <source>
        <dbReference type="Proteomes" id="UP000315914"/>
    </source>
</evidence>
<feature type="compositionally biased region" description="Polar residues" evidence="1">
    <location>
        <begin position="230"/>
        <end position="242"/>
    </location>
</feature>
<evidence type="ECO:0000313" key="2">
    <source>
        <dbReference type="EMBL" id="TWB69445.1"/>
    </source>
</evidence>
<dbReference type="Proteomes" id="UP000315914">
    <property type="component" value="Unassembled WGS sequence"/>
</dbReference>
<sequence>MANCRANRQAEMSAGEFLFKSCHRREVLLFGILLVGRARLNRRLTYSIKYLTVGFLSTNISTLKAAIEGVGLDRIVFGDCAPAARRWPCTRVSGLLHHCSLPFQRGPKGRSMRIRLYSIWISTQPCRLPNKVSKKSPFAHSRPQIEMRPIPCFPFQDSQPRHGNEASEANCSKASTPKAIWSRIKGECPASRGDCSSISPVPYCPTGRSHIAGSSMRRSRARRAQVGSSLAQSTRSTPQTQAAAKGTALPTQTRRWSLITPQFARSAHRNRRLSGWRLSSVSGCADDCLAARCRQPE</sequence>
<proteinExistence type="predicted"/>